<dbReference type="UniPathway" id="UPA00658"/>
<dbReference type="InterPro" id="IPR036400">
    <property type="entry name" value="Cyt_B5-like_heme/steroid_sf"/>
</dbReference>
<evidence type="ECO:0000259" key="7">
    <source>
        <dbReference type="PROSITE" id="PS50255"/>
    </source>
</evidence>
<dbReference type="InterPro" id="IPR012171">
    <property type="entry name" value="Fatty_acid_desaturase"/>
</dbReference>
<dbReference type="GO" id="GO:0016020">
    <property type="term" value="C:membrane"/>
    <property type="evidence" value="ECO:0007669"/>
    <property type="project" value="TreeGrafter"/>
</dbReference>
<feature type="domain" description="Cytochrome b5 heme-binding" evidence="7">
    <location>
        <begin position="24"/>
        <end position="105"/>
    </location>
</feature>
<dbReference type="GO" id="GO:0016717">
    <property type="term" value="F:oxidoreductase activity, acting on paired donors, with oxidation of a pair of donors resulting in the reduction of molecular oxygen to two molecules of water"/>
    <property type="evidence" value="ECO:0007669"/>
    <property type="project" value="TreeGrafter"/>
</dbReference>
<evidence type="ECO:0000256" key="4">
    <source>
        <dbReference type="ARBA" id="ARBA00023098"/>
    </source>
</evidence>
<protein>
    <recommendedName>
        <fullName evidence="7">Cytochrome b5 heme-binding domain-containing protein</fullName>
    </recommendedName>
</protein>
<keyword evidence="2" id="KW-0444">Lipid biosynthesis</keyword>
<dbReference type="OMA" id="LAYQMIT"/>
<evidence type="ECO:0000313" key="9">
    <source>
        <dbReference type="Proteomes" id="UP000694392"/>
    </source>
</evidence>
<keyword evidence="4" id="KW-0443">Lipid metabolism</keyword>
<organism evidence="8 9">
    <name type="scientific">Sphenodon punctatus</name>
    <name type="common">Tuatara</name>
    <name type="synonym">Hatteria punctata</name>
    <dbReference type="NCBI Taxonomy" id="8508"/>
    <lineage>
        <taxon>Eukaryota</taxon>
        <taxon>Metazoa</taxon>
        <taxon>Chordata</taxon>
        <taxon>Craniata</taxon>
        <taxon>Vertebrata</taxon>
        <taxon>Euteleostomi</taxon>
        <taxon>Lepidosauria</taxon>
        <taxon>Sphenodontia</taxon>
        <taxon>Sphenodontidae</taxon>
        <taxon>Sphenodon</taxon>
    </lineage>
</organism>
<keyword evidence="5" id="KW-0275">Fatty acid biosynthesis</keyword>
<evidence type="ECO:0000256" key="1">
    <source>
        <dbReference type="ARBA" id="ARBA00005105"/>
    </source>
</evidence>
<dbReference type="SUPFAM" id="SSF55856">
    <property type="entry name" value="Cytochrome b5-like heme/steroid binding domain"/>
    <property type="match status" value="1"/>
</dbReference>
<dbReference type="Proteomes" id="UP000694392">
    <property type="component" value="Unplaced"/>
</dbReference>
<evidence type="ECO:0000256" key="2">
    <source>
        <dbReference type="ARBA" id="ARBA00022516"/>
    </source>
</evidence>
<evidence type="ECO:0000313" key="8">
    <source>
        <dbReference type="Ensembl" id="ENSSPUP00000016413.1"/>
    </source>
</evidence>
<dbReference type="Ensembl" id="ENSSPUT00000017486.1">
    <property type="protein sequence ID" value="ENSSPUP00000016413.1"/>
    <property type="gene ID" value="ENSSPUG00000012707.1"/>
</dbReference>
<dbReference type="GeneTree" id="ENSGT00950000182990"/>
<dbReference type="PROSITE" id="PS50255">
    <property type="entry name" value="CYTOCHROME_B5_2"/>
    <property type="match status" value="1"/>
</dbReference>
<evidence type="ECO:0000256" key="3">
    <source>
        <dbReference type="ARBA" id="ARBA00022832"/>
    </source>
</evidence>
<name>A0A8D0HAA4_SPHPU</name>
<dbReference type="GO" id="GO:0006636">
    <property type="term" value="P:unsaturated fatty acid biosynthetic process"/>
    <property type="evidence" value="ECO:0007669"/>
    <property type="project" value="UniProtKB-UniPathway"/>
</dbReference>
<sequence length="284" mass="32581">MLGCCRGLEEGEPVAAGLDVGTSPRVFTWKEIALRAGYGDPHWERWLVIDRKVYDITQFYKRHPGGARVISHFSGQDATDPFRLFHLNKALVKKHMKPLLVGELAADQPSSEPSKNKLLIEEFRELCATVERMGLMKPNRFFFFQHFLQILLLEAAGWLTFWYFGTSFLPFLISAALLGTAQVQGWWLQHDLSHLSVFSTSKWNHLCHEFVMCHLKVSAFSSNWWHRLHNQHHAKTNCFPKDTDLLLHPNLFALGKTLSVEVSAEGWLRTTHVPERMCSCYSGS</sequence>
<keyword evidence="9" id="KW-1185">Reference proteome</keyword>
<dbReference type="SMART" id="SM01117">
    <property type="entry name" value="Cyt-b5"/>
    <property type="match status" value="1"/>
</dbReference>
<dbReference type="Pfam" id="PF00173">
    <property type="entry name" value="Cyt-b5"/>
    <property type="match status" value="1"/>
</dbReference>
<accession>A0A8D0HAA4</accession>
<keyword evidence="6" id="KW-0472">Membrane</keyword>
<reference evidence="8" key="2">
    <citation type="submission" date="2025-09" db="UniProtKB">
        <authorList>
            <consortium name="Ensembl"/>
        </authorList>
    </citation>
    <scope>IDENTIFICATION</scope>
</reference>
<keyword evidence="3" id="KW-0276">Fatty acid metabolism</keyword>
<dbReference type="InterPro" id="IPR005804">
    <property type="entry name" value="FA_desaturase_dom"/>
</dbReference>
<comment type="pathway">
    <text evidence="1">Lipid metabolism; polyunsaturated fatty acid biosynthesis.</text>
</comment>
<dbReference type="PANTHER" id="PTHR19353:SF57">
    <property type="entry name" value="ACYL-COA (8-3)-DESATURASE"/>
    <property type="match status" value="1"/>
</dbReference>
<reference evidence="8" key="1">
    <citation type="submission" date="2025-08" db="UniProtKB">
        <authorList>
            <consortium name="Ensembl"/>
        </authorList>
    </citation>
    <scope>IDENTIFICATION</scope>
</reference>
<dbReference type="PRINTS" id="PR00363">
    <property type="entry name" value="CYTOCHROMEB5"/>
</dbReference>
<dbReference type="InterPro" id="IPR001199">
    <property type="entry name" value="Cyt_B5-like_heme/steroid-bd"/>
</dbReference>
<dbReference type="AlphaFoldDB" id="A0A8D0HAA4"/>
<dbReference type="PANTHER" id="PTHR19353">
    <property type="entry name" value="FATTY ACID DESATURASE 2"/>
    <property type="match status" value="1"/>
</dbReference>
<evidence type="ECO:0000256" key="5">
    <source>
        <dbReference type="ARBA" id="ARBA00023160"/>
    </source>
</evidence>
<evidence type="ECO:0000256" key="6">
    <source>
        <dbReference type="SAM" id="Phobius"/>
    </source>
</evidence>
<dbReference type="Gene3D" id="3.10.120.10">
    <property type="entry name" value="Cytochrome b5-like heme/steroid binding domain"/>
    <property type="match status" value="1"/>
</dbReference>
<proteinExistence type="predicted"/>
<feature type="transmembrane region" description="Helical" evidence="6">
    <location>
        <begin position="141"/>
        <end position="162"/>
    </location>
</feature>
<dbReference type="Pfam" id="PF00487">
    <property type="entry name" value="FA_desaturase"/>
    <property type="match status" value="1"/>
</dbReference>
<keyword evidence="6" id="KW-1133">Transmembrane helix</keyword>
<keyword evidence="6" id="KW-0812">Transmembrane</keyword>